<comment type="subcellular location">
    <subcellularLocation>
        <location evidence="1">Cell membrane</location>
        <topology evidence="1">Multi-pass membrane protein</topology>
    </subcellularLocation>
</comment>
<feature type="transmembrane region" description="Helical" evidence="6">
    <location>
        <begin position="298"/>
        <end position="318"/>
    </location>
</feature>
<proteinExistence type="predicted"/>
<feature type="transmembrane region" description="Helical" evidence="6">
    <location>
        <begin position="338"/>
        <end position="356"/>
    </location>
</feature>
<dbReference type="RefSeq" id="WP_131474840.1">
    <property type="nucleotide sequence ID" value="NZ_SJPE01000001.1"/>
</dbReference>
<gene>
    <name evidence="7" type="ORF">EZL74_01610</name>
</gene>
<dbReference type="Proteomes" id="UP000293300">
    <property type="component" value="Unassembled WGS sequence"/>
</dbReference>
<feature type="transmembrane region" description="Helical" evidence="6">
    <location>
        <begin position="177"/>
        <end position="200"/>
    </location>
</feature>
<feature type="transmembrane region" description="Helical" evidence="6">
    <location>
        <begin position="20"/>
        <end position="39"/>
    </location>
</feature>
<dbReference type="InterPro" id="IPR050833">
    <property type="entry name" value="Poly_Biosynth_Transport"/>
</dbReference>
<name>A0A4Q9ZAI4_9FLAO</name>
<dbReference type="GO" id="GO:0005886">
    <property type="term" value="C:plasma membrane"/>
    <property type="evidence" value="ECO:0007669"/>
    <property type="project" value="UniProtKB-SubCell"/>
</dbReference>
<feature type="transmembrane region" description="Helical" evidence="6">
    <location>
        <begin position="221"/>
        <end position="245"/>
    </location>
</feature>
<dbReference type="PANTHER" id="PTHR30250">
    <property type="entry name" value="PST FAMILY PREDICTED COLANIC ACID TRANSPORTER"/>
    <property type="match status" value="1"/>
</dbReference>
<dbReference type="AlphaFoldDB" id="A0A4Q9ZAI4"/>
<dbReference type="EMBL" id="SJPE01000001">
    <property type="protein sequence ID" value="TBX71229.1"/>
    <property type="molecule type" value="Genomic_DNA"/>
</dbReference>
<evidence type="ECO:0000256" key="2">
    <source>
        <dbReference type="ARBA" id="ARBA00022475"/>
    </source>
</evidence>
<accession>A0A4Q9ZAI4</accession>
<evidence type="ECO:0000256" key="6">
    <source>
        <dbReference type="SAM" id="Phobius"/>
    </source>
</evidence>
<feature type="transmembrane region" description="Helical" evidence="6">
    <location>
        <begin position="51"/>
        <end position="73"/>
    </location>
</feature>
<comment type="caution">
    <text evidence="7">The sequence shown here is derived from an EMBL/GenBank/DDBJ whole genome shotgun (WGS) entry which is preliminary data.</text>
</comment>
<evidence type="ECO:0000256" key="1">
    <source>
        <dbReference type="ARBA" id="ARBA00004651"/>
    </source>
</evidence>
<protein>
    <submittedName>
        <fullName evidence="7">Uncharacterized protein</fullName>
    </submittedName>
</protein>
<keyword evidence="8" id="KW-1185">Reference proteome</keyword>
<evidence type="ECO:0000313" key="8">
    <source>
        <dbReference type="Proteomes" id="UP000293300"/>
    </source>
</evidence>
<reference evidence="7 8" key="1">
    <citation type="submission" date="2019-02" db="EMBL/GenBank/DDBJ databases">
        <title>Flavobacterium sp. RD-2-33 isolated from forest soil.</title>
        <authorList>
            <person name="Chaudhary D.K."/>
        </authorList>
    </citation>
    <scope>NUCLEOTIDE SEQUENCE [LARGE SCALE GENOMIC DNA]</scope>
    <source>
        <strain evidence="7 8">RD-2-33</strain>
    </source>
</reference>
<organism evidence="7 8">
    <name type="scientific">Flavobacterium silvisoli</name>
    <dbReference type="NCBI Taxonomy" id="2529433"/>
    <lineage>
        <taxon>Bacteria</taxon>
        <taxon>Pseudomonadati</taxon>
        <taxon>Bacteroidota</taxon>
        <taxon>Flavobacteriia</taxon>
        <taxon>Flavobacteriales</taxon>
        <taxon>Flavobacteriaceae</taxon>
        <taxon>Flavobacterium</taxon>
    </lineage>
</organism>
<feature type="transmembrane region" description="Helical" evidence="6">
    <location>
        <begin position="393"/>
        <end position="411"/>
    </location>
</feature>
<keyword evidence="2" id="KW-1003">Cell membrane</keyword>
<dbReference type="Pfam" id="PF01943">
    <property type="entry name" value="Polysacc_synt"/>
    <property type="match status" value="1"/>
</dbReference>
<feature type="transmembrane region" description="Helical" evidence="6">
    <location>
        <begin position="94"/>
        <end position="118"/>
    </location>
</feature>
<feature type="transmembrane region" description="Helical" evidence="6">
    <location>
        <begin position="257"/>
        <end position="277"/>
    </location>
</feature>
<feature type="transmembrane region" description="Helical" evidence="6">
    <location>
        <begin position="151"/>
        <end position="171"/>
    </location>
</feature>
<evidence type="ECO:0000256" key="4">
    <source>
        <dbReference type="ARBA" id="ARBA00022989"/>
    </source>
</evidence>
<dbReference type="PANTHER" id="PTHR30250:SF11">
    <property type="entry name" value="O-ANTIGEN TRANSPORTER-RELATED"/>
    <property type="match status" value="1"/>
</dbReference>
<evidence type="ECO:0000313" key="7">
    <source>
        <dbReference type="EMBL" id="TBX71229.1"/>
    </source>
</evidence>
<dbReference type="InterPro" id="IPR002797">
    <property type="entry name" value="Polysacc_synth"/>
</dbReference>
<feature type="transmembrane region" description="Helical" evidence="6">
    <location>
        <begin position="368"/>
        <end position="387"/>
    </location>
</feature>
<keyword evidence="3 6" id="KW-0812">Transmembrane</keyword>
<keyword evidence="4 6" id="KW-1133">Transmembrane helix</keyword>
<keyword evidence="5 6" id="KW-0472">Membrane</keyword>
<evidence type="ECO:0000256" key="5">
    <source>
        <dbReference type="ARBA" id="ARBA00023136"/>
    </source>
</evidence>
<dbReference type="OrthoDB" id="9815702at2"/>
<evidence type="ECO:0000256" key="3">
    <source>
        <dbReference type="ARBA" id="ARBA00022692"/>
    </source>
</evidence>
<sequence>MKQRIQSVLRSELLKKFSIYGFGQGFNLITPLLVIPYIVSVCGEEGYGKIGVGMALAFFIMVFVDYGSDIFGVKQVAVHRNDRNQLQNIFTTTYTAKLILLILMAVISGFCFCFIPYFSKEKALFFMSFTMVVGQFVNPTWFLQGVENFKWITILNVLSKIVYLAGVFIFIRKPEDYVYSNLIWGLGMIFANGIVWLYIVKHFSISFRHIKSGEVRKLLNENFSLFFSQIFVSLQMYSPIVLISFFGGNIMAGQYKIVDQIIVIFKTYILLFFNFVYPRICYLLETSKKEALRFWKRYNGMNFAFVVISMIVIALFSFQLVSYFNPKGIVEISNLLKIAVFIPILQGITIPLKQLVLGSNKQKEYVRTTTTITLISLALIIIITPFYHVLGVLWVLLITEFITMVIFYLTIKKDLFLRSS</sequence>